<dbReference type="OrthoDB" id="9450924at2759"/>
<dbReference type="PANTHER" id="PTHR37335:SF1">
    <property type="entry name" value="RIKEN CDNA 1700003F12 GENE"/>
    <property type="match status" value="1"/>
</dbReference>
<evidence type="ECO:0000313" key="3">
    <source>
        <dbReference type="Proteomes" id="UP000007648"/>
    </source>
</evidence>
<feature type="compositionally biased region" description="Basic residues" evidence="1">
    <location>
        <begin position="1"/>
        <end position="19"/>
    </location>
</feature>
<organism evidence="2 3">
    <name type="scientific">Sarcophilus harrisii</name>
    <name type="common">Tasmanian devil</name>
    <name type="synonym">Sarcophilus laniarius</name>
    <dbReference type="NCBI Taxonomy" id="9305"/>
    <lineage>
        <taxon>Eukaryota</taxon>
        <taxon>Metazoa</taxon>
        <taxon>Chordata</taxon>
        <taxon>Craniata</taxon>
        <taxon>Vertebrata</taxon>
        <taxon>Euteleostomi</taxon>
        <taxon>Mammalia</taxon>
        <taxon>Metatheria</taxon>
        <taxon>Dasyuromorphia</taxon>
        <taxon>Dasyuridae</taxon>
        <taxon>Sarcophilus</taxon>
    </lineage>
</organism>
<dbReference type="Pfam" id="PF15318">
    <property type="entry name" value="Bclt"/>
    <property type="match status" value="2"/>
</dbReference>
<name>A0A7N4P5T0_SARHA</name>
<dbReference type="RefSeq" id="XP_031809718.1">
    <property type="nucleotide sequence ID" value="XM_031953858.1"/>
</dbReference>
<reference evidence="2" key="2">
    <citation type="submission" date="2025-08" db="UniProtKB">
        <authorList>
            <consortium name="Ensembl"/>
        </authorList>
    </citation>
    <scope>IDENTIFICATION</scope>
</reference>
<dbReference type="PANTHER" id="PTHR37335">
    <property type="entry name" value="RIKEN CDNA 1700003F12 GENE"/>
    <property type="match status" value="1"/>
</dbReference>
<feature type="region of interest" description="Disordered" evidence="1">
    <location>
        <begin position="60"/>
        <end position="95"/>
    </location>
</feature>
<feature type="region of interest" description="Disordered" evidence="1">
    <location>
        <begin position="1"/>
        <end position="35"/>
    </location>
</feature>
<dbReference type="AlphaFoldDB" id="A0A7N4P5T0"/>
<reference evidence="2" key="3">
    <citation type="submission" date="2025-09" db="UniProtKB">
        <authorList>
            <consortium name="Ensembl"/>
        </authorList>
    </citation>
    <scope>IDENTIFICATION</scope>
</reference>
<protein>
    <submittedName>
        <fullName evidence="2">Uncharacterized protein</fullName>
    </submittedName>
</protein>
<gene>
    <name evidence="2" type="primary">C2H20orf144</name>
</gene>
<dbReference type="InterPro" id="IPR029296">
    <property type="entry name" value="Bcl-2-like_put"/>
</dbReference>
<accession>A0A7N4P5T0</accession>
<dbReference type="CTD" id="141557156"/>
<keyword evidence="3" id="KW-1185">Reference proteome</keyword>
<dbReference type="InParanoid" id="A0A7N4P5T0"/>
<feature type="compositionally biased region" description="Basic residues" evidence="1">
    <location>
        <begin position="151"/>
        <end position="160"/>
    </location>
</feature>
<reference evidence="2 3" key="1">
    <citation type="journal article" date="2011" name="Proc. Natl. Acad. Sci. U.S.A.">
        <title>Genetic diversity and population structure of the endangered marsupial Sarcophilus harrisii (Tasmanian devil).</title>
        <authorList>
            <person name="Miller W."/>
            <person name="Hayes V.M."/>
            <person name="Ratan A."/>
            <person name="Petersen D.C."/>
            <person name="Wittekindt N.E."/>
            <person name="Miller J."/>
            <person name="Walenz B."/>
            <person name="Knight J."/>
            <person name="Qi J."/>
            <person name="Zhao F."/>
            <person name="Wang Q."/>
            <person name="Bedoya-Reina O.C."/>
            <person name="Katiyar N."/>
            <person name="Tomsho L.P."/>
            <person name="Kasson L.M."/>
            <person name="Hardie R.A."/>
            <person name="Woodbridge P."/>
            <person name="Tindall E.A."/>
            <person name="Bertelsen M.F."/>
            <person name="Dixon D."/>
            <person name="Pyecroft S."/>
            <person name="Helgen K.M."/>
            <person name="Lesk A.M."/>
            <person name="Pringle T.H."/>
            <person name="Patterson N."/>
            <person name="Zhang Y."/>
            <person name="Kreiss A."/>
            <person name="Woods G.M."/>
            <person name="Jones M.E."/>
            <person name="Schuster S.C."/>
        </authorList>
    </citation>
    <scope>NUCLEOTIDE SEQUENCE [LARGE SCALE GENOMIC DNA]</scope>
</reference>
<dbReference type="Ensembl" id="ENSSHAT00000045687.1">
    <property type="protein sequence ID" value="ENSSHAP00000033477.1"/>
    <property type="gene ID" value="ENSSHAG00000023415.1"/>
</dbReference>
<sequence length="160" mass="18109">MGNYNSHKKTKVPKKKLKKKPPDKEKAKKKPFFGRSKSPKIVLLLPLNKRNQLAETTVPLRSQWAGRPQDEAGAAPADCSLKGAGDGTGPRADSRAREMKKILVFLLLLDARLQDEWWKADSGSKSAQAWQHLHSRLLAENEAEDQPQPQKRWHQARCQN</sequence>
<proteinExistence type="predicted"/>
<evidence type="ECO:0000313" key="2">
    <source>
        <dbReference type="Ensembl" id="ENSSHAP00000033477.1"/>
    </source>
</evidence>
<dbReference type="Proteomes" id="UP000007648">
    <property type="component" value="Unassembled WGS sequence"/>
</dbReference>
<dbReference type="KEGG" id="shr:116421694"/>
<dbReference type="GeneTree" id="ENSGT00390000013020"/>
<evidence type="ECO:0000256" key="1">
    <source>
        <dbReference type="SAM" id="MobiDB-lite"/>
    </source>
</evidence>
<dbReference type="GeneID" id="116421694"/>
<feature type="region of interest" description="Disordered" evidence="1">
    <location>
        <begin position="141"/>
        <end position="160"/>
    </location>
</feature>